<keyword evidence="2" id="KW-0732">Signal</keyword>
<feature type="chain" id="PRO_5009527318" description="TrbC/VIRB2 family protein" evidence="2">
    <location>
        <begin position="27"/>
        <end position="131"/>
    </location>
</feature>
<evidence type="ECO:0008006" key="5">
    <source>
        <dbReference type="Google" id="ProtNLM"/>
    </source>
</evidence>
<reference evidence="3 4" key="1">
    <citation type="journal article" date="2016" name="Nat. Commun.">
        <title>Thousands of microbial genomes shed light on interconnected biogeochemical processes in an aquifer system.</title>
        <authorList>
            <person name="Anantharaman K."/>
            <person name="Brown C.T."/>
            <person name="Hug L.A."/>
            <person name="Sharon I."/>
            <person name="Castelle C.J."/>
            <person name="Probst A.J."/>
            <person name="Thomas B.C."/>
            <person name="Singh A."/>
            <person name="Wilkins M.J."/>
            <person name="Karaoz U."/>
            <person name="Brodie E.L."/>
            <person name="Williams K.H."/>
            <person name="Hubbard S.S."/>
            <person name="Banfield J.F."/>
        </authorList>
    </citation>
    <scope>NUCLEOTIDE SEQUENCE [LARGE SCALE GENOMIC DNA]</scope>
</reference>
<feature type="transmembrane region" description="Helical" evidence="1">
    <location>
        <begin position="103"/>
        <end position="121"/>
    </location>
</feature>
<dbReference type="InterPro" id="IPR043993">
    <property type="entry name" value="T4SS_pilin"/>
</dbReference>
<comment type="caution">
    <text evidence="3">The sequence shown here is derived from an EMBL/GenBank/DDBJ whole genome shotgun (WGS) entry which is preliminary data.</text>
</comment>
<gene>
    <name evidence="3" type="ORF">A3B85_02510</name>
</gene>
<dbReference type="Proteomes" id="UP000178374">
    <property type="component" value="Unassembled WGS sequence"/>
</dbReference>
<dbReference type="EMBL" id="MFUA01000019">
    <property type="protein sequence ID" value="OGI76771.1"/>
    <property type="molecule type" value="Genomic_DNA"/>
</dbReference>
<feature type="signal peptide" evidence="2">
    <location>
        <begin position="1"/>
        <end position="26"/>
    </location>
</feature>
<evidence type="ECO:0000313" key="3">
    <source>
        <dbReference type="EMBL" id="OGI76771.1"/>
    </source>
</evidence>
<sequence length="131" mass="14118">MKFIGENFYKLFLVALLVILPALSFAQDITPSRPTGDITPSNPCEGKICNPINSNTIQEFIRVLLEGALKIGIPLVALAVIYCGFLFVQARGKPEEITKAKDALLYTLVGAAILLGSWAIAKLISDTVLAL</sequence>
<dbReference type="STRING" id="1801750.A3B85_02510"/>
<evidence type="ECO:0000256" key="1">
    <source>
        <dbReference type="SAM" id="Phobius"/>
    </source>
</evidence>
<name>A0A1F6W4F2_9BACT</name>
<proteinExistence type="predicted"/>
<organism evidence="3 4">
    <name type="scientific">Candidatus Nomurabacteria bacterium RIFCSPHIGHO2_02_FULL_37_13</name>
    <dbReference type="NCBI Taxonomy" id="1801750"/>
    <lineage>
        <taxon>Bacteria</taxon>
        <taxon>Candidatus Nomuraibacteriota</taxon>
    </lineage>
</organism>
<dbReference type="AlphaFoldDB" id="A0A1F6W4F2"/>
<keyword evidence="1" id="KW-0472">Membrane</keyword>
<dbReference type="Pfam" id="PF18895">
    <property type="entry name" value="T4SS_pilin"/>
    <property type="match status" value="1"/>
</dbReference>
<keyword evidence="1" id="KW-1133">Transmembrane helix</keyword>
<keyword evidence="1" id="KW-0812">Transmembrane</keyword>
<protein>
    <recommendedName>
        <fullName evidence="5">TrbC/VIRB2 family protein</fullName>
    </recommendedName>
</protein>
<feature type="transmembrane region" description="Helical" evidence="1">
    <location>
        <begin position="71"/>
        <end position="91"/>
    </location>
</feature>
<evidence type="ECO:0000313" key="4">
    <source>
        <dbReference type="Proteomes" id="UP000178374"/>
    </source>
</evidence>
<evidence type="ECO:0000256" key="2">
    <source>
        <dbReference type="SAM" id="SignalP"/>
    </source>
</evidence>
<accession>A0A1F6W4F2</accession>